<name>A0ABS4DVD7_9HYPH</name>
<evidence type="ECO:0000313" key="3">
    <source>
        <dbReference type="Proteomes" id="UP000759443"/>
    </source>
</evidence>
<feature type="compositionally biased region" description="Basic and acidic residues" evidence="1">
    <location>
        <begin position="62"/>
        <end position="71"/>
    </location>
</feature>
<evidence type="ECO:0000313" key="2">
    <source>
        <dbReference type="EMBL" id="MBP1849651.1"/>
    </source>
</evidence>
<reference evidence="2 3" key="1">
    <citation type="submission" date="2021-03" db="EMBL/GenBank/DDBJ databases">
        <title>Genomic Encyclopedia of Type Strains, Phase IV (KMG-IV): sequencing the most valuable type-strain genomes for metagenomic binning, comparative biology and taxonomic classification.</title>
        <authorList>
            <person name="Goeker M."/>
        </authorList>
    </citation>
    <scope>NUCLEOTIDE SEQUENCE [LARGE SCALE GENOMIC DNA]</scope>
    <source>
        <strain evidence="2 3">DSM 21600</strain>
    </source>
</reference>
<evidence type="ECO:0000256" key="1">
    <source>
        <dbReference type="SAM" id="MobiDB-lite"/>
    </source>
</evidence>
<comment type="caution">
    <text evidence="2">The sequence shown here is derived from an EMBL/GenBank/DDBJ whole genome shotgun (WGS) entry which is preliminary data.</text>
</comment>
<dbReference type="Proteomes" id="UP000759443">
    <property type="component" value="Unassembled WGS sequence"/>
</dbReference>
<protein>
    <submittedName>
        <fullName evidence="2">Uncharacterized protein</fullName>
    </submittedName>
</protein>
<dbReference type="EMBL" id="JAGGJU010000002">
    <property type="protein sequence ID" value="MBP1849651.1"/>
    <property type="molecule type" value="Genomic_DNA"/>
</dbReference>
<dbReference type="RefSeq" id="WP_209943002.1">
    <property type="nucleotide sequence ID" value="NZ_JAGGJU010000002.1"/>
</dbReference>
<sequence length="71" mass="7206">MTVAQRRRAAGRTDAKADAETVPSLEKGSDAPTGAVARNEETEGATGALEGAEPPPFLEKPGAGKENGDKA</sequence>
<feature type="compositionally biased region" description="Basic residues" evidence="1">
    <location>
        <begin position="1"/>
        <end position="10"/>
    </location>
</feature>
<keyword evidence="3" id="KW-1185">Reference proteome</keyword>
<feature type="region of interest" description="Disordered" evidence="1">
    <location>
        <begin position="1"/>
        <end position="71"/>
    </location>
</feature>
<gene>
    <name evidence="2" type="ORF">J2Z17_001072</name>
</gene>
<organism evidence="2 3">
    <name type="scientific">Rhizobium halophytocola</name>
    <dbReference type="NCBI Taxonomy" id="735519"/>
    <lineage>
        <taxon>Bacteria</taxon>
        <taxon>Pseudomonadati</taxon>
        <taxon>Pseudomonadota</taxon>
        <taxon>Alphaproteobacteria</taxon>
        <taxon>Hyphomicrobiales</taxon>
        <taxon>Rhizobiaceae</taxon>
        <taxon>Rhizobium/Agrobacterium group</taxon>
        <taxon>Rhizobium</taxon>
    </lineage>
</organism>
<proteinExistence type="predicted"/>
<accession>A0ABS4DVD7</accession>